<dbReference type="Pfam" id="PF07992">
    <property type="entry name" value="Pyr_redox_2"/>
    <property type="match status" value="1"/>
</dbReference>
<gene>
    <name evidence="12" type="primary">nasC</name>
    <name evidence="12" type="ORF">KFL01_15940</name>
</gene>
<dbReference type="InterPro" id="IPR023753">
    <property type="entry name" value="FAD/NAD-binding_dom"/>
</dbReference>
<dbReference type="Gene3D" id="1.10.10.1100">
    <property type="entry name" value="BFD-like [2Fe-2S]-binding domain"/>
    <property type="match status" value="1"/>
</dbReference>
<dbReference type="PRINTS" id="PR00411">
    <property type="entry name" value="PNDRDTASEI"/>
</dbReference>
<dbReference type="Gene3D" id="3.50.50.60">
    <property type="entry name" value="FAD/NAD(P)-binding domain"/>
    <property type="match status" value="2"/>
</dbReference>
<dbReference type="Pfam" id="PF04324">
    <property type="entry name" value="Fer2_BFD"/>
    <property type="match status" value="1"/>
</dbReference>
<dbReference type="PANTHER" id="PTHR43809">
    <property type="entry name" value="NITRITE REDUCTASE (NADH) LARGE SUBUNIT"/>
    <property type="match status" value="1"/>
</dbReference>
<organism evidence="12 13">
    <name type="scientific">Kocuria flava</name>
    <dbReference type="NCBI Taxonomy" id="446860"/>
    <lineage>
        <taxon>Bacteria</taxon>
        <taxon>Bacillati</taxon>
        <taxon>Actinomycetota</taxon>
        <taxon>Actinomycetes</taxon>
        <taxon>Micrococcales</taxon>
        <taxon>Micrococcaceae</taxon>
        <taxon>Kocuria</taxon>
    </lineage>
</organism>
<keyword evidence="6" id="KW-0479">Metal-binding</keyword>
<evidence type="ECO:0000256" key="5">
    <source>
        <dbReference type="ARBA" id="ARBA00022617"/>
    </source>
</evidence>
<dbReference type="InterPro" id="IPR041854">
    <property type="entry name" value="BFD-like_2Fe2S-bd_dom_sf"/>
</dbReference>
<dbReference type="InterPro" id="IPR036188">
    <property type="entry name" value="FAD/NAD-bd_sf"/>
</dbReference>
<keyword evidence="13" id="KW-1185">Reference proteome</keyword>
<evidence type="ECO:0000256" key="2">
    <source>
        <dbReference type="ARBA" id="ARBA00001966"/>
    </source>
</evidence>
<keyword evidence="7" id="KW-0560">Oxidoreductase</keyword>
<keyword evidence="9" id="KW-0411">Iron-sulfur</keyword>
<dbReference type="RefSeq" id="WP_083529336.1">
    <property type="nucleotide sequence ID" value="NZ_BJZR01000038.1"/>
</dbReference>
<protein>
    <submittedName>
        <fullName evidence="12">FAD/NAD(P)-binding oxidoreductase</fullName>
    </submittedName>
</protein>
<evidence type="ECO:0000256" key="7">
    <source>
        <dbReference type="ARBA" id="ARBA00023002"/>
    </source>
</evidence>
<comment type="cofactor">
    <cofactor evidence="2">
        <name>[4Fe-4S] cluster</name>
        <dbReference type="ChEBI" id="CHEBI:49883"/>
    </cofactor>
</comment>
<evidence type="ECO:0000313" key="13">
    <source>
        <dbReference type="Proteomes" id="UP000321155"/>
    </source>
</evidence>
<dbReference type="PRINTS" id="PR00368">
    <property type="entry name" value="FADPNR"/>
</dbReference>
<evidence type="ECO:0000259" key="10">
    <source>
        <dbReference type="Pfam" id="PF04324"/>
    </source>
</evidence>
<sequence length="543" mass="55287">MIPVHPSTAASARPRRGARSAAAPLRAGEHVVVVGYGPVAARFVEDAADLVAEGALRITVVGAEAEPAYNRVLVGEHAVGRTARDAMALSDPSALAAAGVEVLLGTTVVRLDRARRVLSLRDGAGAERELAWDRLVLATGARPNLPVLRGLNPDPAAYSHLPAGVTALRDLADAAAVRAVVARRGRVVVLGGGVLGLEAALAAAEAGCPVHVVHHGPWPMTRSLDAAGGALLERALAGAGVEVVSSAQAREVLLDDAGAFTGLALEDGRTLPGELLLLSVGVRARTELAEGAGLRTARGVLVDHELQADVEQRVFALGDCAEVLCRDPSCTVCPGRAGAGPSGLIGPGWRQAEWLAARFRAELRAVAGGGTAVVEPLVQGPEPAVRLKARAVELACAGTVSGEPWQAGPDGGSVVQWADGGAGSYLKLVLRADRTLAGYVALGLPRAAAEVGLLHERGTPVPADPGMLLRLDGVDAPAPAAPGPEATVCSCAGVSAARIVRAVDDGADSLDAVRRTTRAATGCGGCTDRVRRLVEEHAARVPA</sequence>
<keyword evidence="8" id="KW-0408">Iron</keyword>
<comment type="cofactor">
    <cofactor evidence="1">
        <name>siroheme</name>
        <dbReference type="ChEBI" id="CHEBI:60052"/>
    </cofactor>
</comment>
<proteinExistence type="inferred from homology"/>
<evidence type="ECO:0000256" key="6">
    <source>
        <dbReference type="ARBA" id="ARBA00022723"/>
    </source>
</evidence>
<dbReference type="EMBL" id="BJZR01000038">
    <property type="protein sequence ID" value="GEO92288.1"/>
    <property type="molecule type" value="Genomic_DNA"/>
</dbReference>
<evidence type="ECO:0000256" key="3">
    <source>
        <dbReference type="ARBA" id="ARBA00005096"/>
    </source>
</evidence>
<feature type="domain" description="BFD-like [2Fe-2S]-binding" evidence="10">
    <location>
        <begin position="488"/>
        <end position="536"/>
    </location>
</feature>
<evidence type="ECO:0000256" key="8">
    <source>
        <dbReference type="ARBA" id="ARBA00023004"/>
    </source>
</evidence>
<accession>A0ABQ0X457</accession>
<reference evidence="12 13" key="1">
    <citation type="submission" date="2019-07" db="EMBL/GenBank/DDBJ databases">
        <title>Whole genome shotgun sequence of Kocuria flava NBRC 107626.</title>
        <authorList>
            <person name="Hosoyama A."/>
            <person name="Uohara A."/>
            <person name="Ohji S."/>
            <person name="Ichikawa N."/>
        </authorList>
    </citation>
    <scope>NUCLEOTIDE SEQUENCE [LARGE SCALE GENOMIC DNA]</scope>
    <source>
        <strain evidence="12 13">NBRC 107626</strain>
    </source>
</reference>
<dbReference type="Proteomes" id="UP000321155">
    <property type="component" value="Unassembled WGS sequence"/>
</dbReference>
<name>A0ABQ0X457_9MICC</name>
<comment type="pathway">
    <text evidence="3">Nitrogen metabolism; nitrate reduction (assimilation).</text>
</comment>
<feature type="domain" description="FAD/NAD(P)-binding" evidence="11">
    <location>
        <begin position="30"/>
        <end position="321"/>
    </location>
</feature>
<evidence type="ECO:0000256" key="1">
    <source>
        <dbReference type="ARBA" id="ARBA00001929"/>
    </source>
</evidence>
<evidence type="ECO:0000259" key="11">
    <source>
        <dbReference type="Pfam" id="PF07992"/>
    </source>
</evidence>
<evidence type="ECO:0000256" key="9">
    <source>
        <dbReference type="ARBA" id="ARBA00023014"/>
    </source>
</evidence>
<dbReference type="SUPFAM" id="SSF51905">
    <property type="entry name" value="FAD/NAD(P)-binding domain"/>
    <property type="match status" value="2"/>
</dbReference>
<keyword evidence="5" id="KW-0349">Heme</keyword>
<evidence type="ECO:0000313" key="12">
    <source>
        <dbReference type="EMBL" id="GEO92288.1"/>
    </source>
</evidence>
<dbReference type="InterPro" id="IPR007419">
    <property type="entry name" value="BFD-like_2Fe2S-bd_dom"/>
</dbReference>
<comment type="caution">
    <text evidence="12">The sequence shown here is derived from an EMBL/GenBank/DDBJ whole genome shotgun (WGS) entry which is preliminary data.</text>
</comment>
<dbReference type="InterPro" id="IPR052034">
    <property type="entry name" value="NasD-like"/>
</dbReference>
<evidence type="ECO:0000256" key="4">
    <source>
        <dbReference type="ARBA" id="ARBA00010429"/>
    </source>
</evidence>
<comment type="similarity">
    <text evidence="4">Belongs to the nitrite and sulfite reductase 4Fe-4S domain family.</text>
</comment>
<dbReference type="PANTHER" id="PTHR43809:SF1">
    <property type="entry name" value="NITRITE REDUCTASE (NADH) LARGE SUBUNIT"/>
    <property type="match status" value="1"/>
</dbReference>